<evidence type="ECO:0000313" key="1">
    <source>
        <dbReference type="EMBL" id="GBP97990.1"/>
    </source>
</evidence>
<gene>
    <name evidence="1" type="ORF">EVAR_98350_1</name>
</gene>
<evidence type="ECO:0000313" key="2">
    <source>
        <dbReference type="Proteomes" id="UP000299102"/>
    </source>
</evidence>
<dbReference type="Proteomes" id="UP000299102">
    <property type="component" value="Unassembled WGS sequence"/>
</dbReference>
<sequence>MRAGVDRLKLFVALTSPFVFDRLPRNHEAKARMSYDTAPAQALVETTKLPHSTLFRFSSHYVSLQTIPFSAIAVPFILRSVPFRDFYTQDHFHCGD</sequence>
<comment type="caution">
    <text evidence="1">The sequence shown here is derived from an EMBL/GenBank/DDBJ whole genome shotgun (WGS) entry which is preliminary data.</text>
</comment>
<accession>A0A4C2AD36</accession>
<organism evidence="1 2">
    <name type="scientific">Eumeta variegata</name>
    <name type="common">Bagworm moth</name>
    <name type="synonym">Eumeta japonica</name>
    <dbReference type="NCBI Taxonomy" id="151549"/>
    <lineage>
        <taxon>Eukaryota</taxon>
        <taxon>Metazoa</taxon>
        <taxon>Ecdysozoa</taxon>
        <taxon>Arthropoda</taxon>
        <taxon>Hexapoda</taxon>
        <taxon>Insecta</taxon>
        <taxon>Pterygota</taxon>
        <taxon>Neoptera</taxon>
        <taxon>Endopterygota</taxon>
        <taxon>Lepidoptera</taxon>
        <taxon>Glossata</taxon>
        <taxon>Ditrysia</taxon>
        <taxon>Tineoidea</taxon>
        <taxon>Psychidae</taxon>
        <taxon>Oiketicinae</taxon>
        <taxon>Eumeta</taxon>
    </lineage>
</organism>
<proteinExistence type="predicted"/>
<name>A0A4C2AD36_EUMVA</name>
<keyword evidence="2" id="KW-1185">Reference proteome</keyword>
<protein>
    <submittedName>
        <fullName evidence="1">Uncharacterized protein</fullName>
    </submittedName>
</protein>
<reference evidence="1 2" key="1">
    <citation type="journal article" date="2019" name="Commun. Biol.">
        <title>The bagworm genome reveals a unique fibroin gene that provides high tensile strength.</title>
        <authorList>
            <person name="Kono N."/>
            <person name="Nakamura H."/>
            <person name="Ohtoshi R."/>
            <person name="Tomita M."/>
            <person name="Numata K."/>
            <person name="Arakawa K."/>
        </authorList>
    </citation>
    <scope>NUCLEOTIDE SEQUENCE [LARGE SCALE GENOMIC DNA]</scope>
</reference>
<dbReference type="EMBL" id="BGZK01003043">
    <property type="protein sequence ID" value="GBP97990.1"/>
    <property type="molecule type" value="Genomic_DNA"/>
</dbReference>
<dbReference type="AlphaFoldDB" id="A0A4C2AD36"/>